<keyword evidence="2" id="KW-1185">Reference proteome</keyword>
<name>A0A3M7S3R4_BRAPC</name>
<evidence type="ECO:0000313" key="2">
    <source>
        <dbReference type="Proteomes" id="UP000276133"/>
    </source>
</evidence>
<proteinExistence type="predicted"/>
<sequence>MTKNFSKLYVFSFVFFDQIFHFSPTLRVIDHQAWIVVNGSTTVKSDSGVKSLRTLRLSSSAGTNSNLDNLNLSFSKPDNFWITSQSKLLFTPLQDKIFLSLE</sequence>
<reference evidence="1 2" key="1">
    <citation type="journal article" date="2018" name="Sci. Rep.">
        <title>Genomic signatures of local adaptation to the degree of environmental predictability in rotifers.</title>
        <authorList>
            <person name="Franch-Gras L."/>
            <person name="Hahn C."/>
            <person name="Garcia-Roger E.M."/>
            <person name="Carmona M.J."/>
            <person name="Serra M."/>
            <person name="Gomez A."/>
        </authorList>
    </citation>
    <scope>NUCLEOTIDE SEQUENCE [LARGE SCALE GENOMIC DNA]</scope>
    <source>
        <strain evidence="1">HYR1</strain>
    </source>
</reference>
<gene>
    <name evidence="1" type="ORF">BpHYR1_036225</name>
</gene>
<protein>
    <submittedName>
        <fullName evidence="1">Uncharacterized protein</fullName>
    </submittedName>
</protein>
<dbReference type="EMBL" id="REGN01002086">
    <property type="protein sequence ID" value="RNA30463.1"/>
    <property type="molecule type" value="Genomic_DNA"/>
</dbReference>
<evidence type="ECO:0000313" key="1">
    <source>
        <dbReference type="EMBL" id="RNA30463.1"/>
    </source>
</evidence>
<organism evidence="1 2">
    <name type="scientific">Brachionus plicatilis</name>
    <name type="common">Marine rotifer</name>
    <name type="synonym">Brachionus muelleri</name>
    <dbReference type="NCBI Taxonomy" id="10195"/>
    <lineage>
        <taxon>Eukaryota</taxon>
        <taxon>Metazoa</taxon>
        <taxon>Spiralia</taxon>
        <taxon>Gnathifera</taxon>
        <taxon>Rotifera</taxon>
        <taxon>Eurotatoria</taxon>
        <taxon>Monogononta</taxon>
        <taxon>Pseudotrocha</taxon>
        <taxon>Ploima</taxon>
        <taxon>Brachionidae</taxon>
        <taxon>Brachionus</taxon>
    </lineage>
</organism>
<dbReference type="AlphaFoldDB" id="A0A3M7S3R4"/>
<dbReference type="Proteomes" id="UP000276133">
    <property type="component" value="Unassembled WGS sequence"/>
</dbReference>
<accession>A0A3M7S3R4</accession>
<comment type="caution">
    <text evidence="1">The sequence shown here is derived from an EMBL/GenBank/DDBJ whole genome shotgun (WGS) entry which is preliminary data.</text>
</comment>